<evidence type="ECO:0000259" key="10">
    <source>
        <dbReference type="SMART" id="SM00841"/>
    </source>
</evidence>
<dbReference type="GO" id="GO:0005829">
    <property type="term" value="C:cytosol"/>
    <property type="evidence" value="ECO:0007669"/>
    <property type="project" value="UniProtKB-ARBA"/>
</dbReference>
<dbReference type="SUPFAM" id="SSF50249">
    <property type="entry name" value="Nucleic acid-binding proteins"/>
    <property type="match status" value="2"/>
</dbReference>
<evidence type="ECO:0000256" key="6">
    <source>
        <dbReference type="ARBA" id="ARBA00022917"/>
    </source>
</evidence>
<evidence type="ECO:0000256" key="8">
    <source>
        <dbReference type="NCBIfam" id="TIGR00038"/>
    </source>
</evidence>
<dbReference type="Pfam" id="PF09285">
    <property type="entry name" value="Elong-fact-P_C"/>
    <property type="match status" value="1"/>
</dbReference>
<dbReference type="CDD" id="cd05794">
    <property type="entry name" value="S1_EF-P_repeat_2"/>
    <property type="match status" value="1"/>
</dbReference>
<dbReference type="GO" id="GO:0003746">
    <property type="term" value="F:translation elongation factor activity"/>
    <property type="evidence" value="ECO:0007669"/>
    <property type="project" value="UniProtKB-UniRule"/>
</dbReference>
<evidence type="ECO:0000259" key="11">
    <source>
        <dbReference type="SMART" id="SM01185"/>
    </source>
</evidence>
<dbReference type="Gene3D" id="2.30.30.30">
    <property type="match status" value="1"/>
</dbReference>
<dbReference type="InterPro" id="IPR020599">
    <property type="entry name" value="Transl_elong_fac_P/YeiP"/>
</dbReference>
<evidence type="ECO:0000256" key="5">
    <source>
        <dbReference type="ARBA" id="ARBA00022768"/>
    </source>
</evidence>
<gene>
    <name evidence="7" type="primary">efp</name>
    <name evidence="12" type="ORF">BFN67_19745</name>
</gene>
<dbReference type="FunFam" id="2.30.30.30:FF:000003">
    <property type="entry name" value="Elongation factor P"/>
    <property type="match status" value="1"/>
</dbReference>
<dbReference type="CDD" id="cd04470">
    <property type="entry name" value="S1_EF-P_repeat_1"/>
    <property type="match status" value="1"/>
</dbReference>
<keyword evidence="5 7" id="KW-0251">Elongation factor</keyword>
<dbReference type="InterPro" id="IPR013852">
    <property type="entry name" value="Transl_elong_P/YeiP_CS"/>
</dbReference>
<protein>
    <recommendedName>
        <fullName evidence="7 8">Elongation factor P</fullName>
        <shortName evidence="7">EF-P</shortName>
    </recommendedName>
</protein>
<dbReference type="NCBIfam" id="NF001810">
    <property type="entry name" value="PRK00529.1"/>
    <property type="match status" value="1"/>
</dbReference>
<evidence type="ECO:0000256" key="9">
    <source>
        <dbReference type="RuleBase" id="RU004389"/>
    </source>
</evidence>
<evidence type="ECO:0000256" key="3">
    <source>
        <dbReference type="ARBA" id="ARBA00009479"/>
    </source>
</evidence>
<dbReference type="EMBL" id="MDET01000020">
    <property type="protein sequence ID" value="OQM75105.1"/>
    <property type="molecule type" value="Genomic_DNA"/>
</dbReference>
<dbReference type="PANTHER" id="PTHR30053:SF14">
    <property type="entry name" value="TRANSLATION ELONGATION FACTOR KOW-LIKE DOMAIN-CONTAINING PROTEIN"/>
    <property type="match status" value="1"/>
</dbReference>
<evidence type="ECO:0000256" key="2">
    <source>
        <dbReference type="ARBA" id="ARBA00004815"/>
    </source>
</evidence>
<sequence>MAKINGNEIRPGNVIEHDGGLWVAVKTNSVKPGKGGAYNQVELKNLINGTKLNERFRSAETVERVQLELKDFSFLYEQDEALVFMDTESYEQLELAKDFVGERAAFLQDGMKVTVQLYEERPIGIALPDQVTLAISEADPVVKGQTAASSYKPAILENGIRVLVPPFIAAGEKIVVDTNEITYLRRAD</sequence>
<dbReference type="FunFam" id="2.40.50.140:FF:000004">
    <property type="entry name" value="Elongation factor P"/>
    <property type="match status" value="1"/>
</dbReference>
<dbReference type="SMART" id="SM01185">
    <property type="entry name" value="EFP"/>
    <property type="match status" value="1"/>
</dbReference>
<dbReference type="UniPathway" id="UPA00345"/>
<dbReference type="Pfam" id="PF01132">
    <property type="entry name" value="EFP"/>
    <property type="match status" value="1"/>
</dbReference>
<comment type="subcellular location">
    <subcellularLocation>
        <location evidence="1 7">Cytoplasm</location>
    </subcellularLocation>
</comment>
<dbReference type="InterPro" id="IPR008991">
    <property type="entry name" value="Translation_prot_SH3-like_sf"/>
</dbReference>
<feature type="domain" description="Elongation factor P C-terminal" evidence="10">
    <location>
        <begin position="131"/>
        <end position="186"/>
    </location>
</feature>
<dbReference type="PIRSF" id="PIRSF005901">
    <property type="entry name" value="EF-P"/>
    <property type="match status" value="1"/>
</dbReference>
<evidence type="ECO:0000313" key="13">
    <source>
        <dbReference type="Proteomes" id="UP000191905"/>
    </source>
</evidence>
<dbReference type="InterPro" id="IPR001059">
    <property type="entry name" value="Transl_elong_P/YeiP_cen"/>
</dbReference>
<dbReference type="AlphaFoldDB" id="A0A1V8RPJ5"/>
<keyword evidence="13" id="KW-1185">Reference proteome</keyword>
<dbReference type="Pfam" id="PF08207">
    <property type="entry name" value="EFP_N"/>
    <property type="match status" value="1"/>
</dbReference>
<dbReference type="FunFam" id="2.40.50.140:FF:000009">
    <property type="entry name" value="Elongation factor P"/>
    <property type="match status" value="1"/>
</dbReference>
<dbReference type="NCBIfam" id="TIGR00038">
    <property type="entry name" value="efp"/>
    <property type="match status" value="1"/>
</dbReference>
<comment type="function">
    <text evidence="7">Involved in peptide bond synthesis. Stimulates efficient translation and peptide-bond synthesis on native or reconstituted 70S ribosomes in vitro. Probably functions indirectly by altering the affinity of the ribosome for aminoacyl-tRNA, thus increasing their reactivity as acceptors for peptidyl transferase.</text>
</comment>
<organism evidence="12 13">
    <name type="scientific">Manganibacter manganicus</name>
    <dbReference type="NCBI Taxonomy" id="1873176"/>
    <lineage>
        <taxon>Bacteria</taxon>
        <taxon>Pseudomonadati</taxon>
        <taxon>Pseudomonadota</taxon>
        <taxon>Alphaproteobacteria</taxon>
        <taxon>Hyphomicrobiales</taxon>
        <taxon>Phyllobacteriaceae</taxon>
        <taxon>Manganibacter</taxon>
    </lineage>
</organism>
<dbReference type="RefSeq" id="WP_080920066.1">
    <property type="nucleotide sequence ID" value="NZ_MDET01000020.1"/>
</dbReference>
<comment type="similarity">
    <text evidence="3 7 9">Belongs to the elongation factor P family.</text>
</comment>
<name>A0A1V8RPJ5_9HYPH</name>
<dbReference type="SMART" id="SM00841">
    <property type="entry name" value="Elong-fact-P_C"/>
    <property type="match status" value="1"/>
</dbReference>
<dbReference type="Gene3D" id="2.40.50.140">
    <property type="entry name" value="Nucleic acid-binding proteins"/>
    <property type="match status" value="2"/>
</dbReference>
<accession>A0A1V8RPJ5</accession>
<feature type="domain" description="Translation elongation factor P/YeiP central" evidence="11">
    <location>
        <begin position="69"/>
        <end position="123"/>
    </location>
</feature>
<dbReference type="SUPFAM" id="SSF50104">
    <property type="entry name" value="Translation proteins SH3-like domain"/>
    <property type="match status" value="1"/>
</dbReference>
<proteinExistence type="inferred from homology"/>
<evidence type="ECO:0000256" key="1">
    <source>
        <dbReference type="ARBA" id="ARBA00004496"/>
    </source>
</evidence>
<dbReference type="InterPro" id="IPR015365">
    <property type="entry name" value="Elong-fact-P_C"/>
</dbReference>
<evidence type="ECO:0000313" key="12">
    <source>
        <dbReference type="EMBL" id="OQM75105.1"/>
    </source>
</evidence>
<dbReference type="InterPro" id="IPR012340">
    <property type="entry name" value="NA-bd_OB-fold"/>
</dbReference>
<dbReference type="PROSITE" id="PS01275">
    <property type="entry name" value="EFP"/>
    <property type="match status" value="1"/>
</dbReference>
<dbReference type="STRING" id="1873176.BFN67_19745"/>
<keyword evidence="6 7" id="KW-0648">Protein biosynthesis</keyword>
<comment type="pathway">
    <text evidence="2 7">Protein biosynthesis; polypeptide chain elongation.</text>
</comment>
<comment type="caution">
    <text evidence="12">The sequence shown here is derived from an EMBL/GenBank/DDBJ whole genome shotgun (WGS) entry which is preliminary data.</text>
</comment>
<keyword evidence="4 7" id="KW-0963">Cytoplasm</keyword>
<dbReference type="InterPro" id="IPR014722">
    <property type="entry name" value="Rib_uL2_dom2"/>
</dbReference>
<dbReference type="GO" id="GO:0043043">
    <property type="term" value="P:peptide biosynthetic process"/>
    <property type="evidence" value="ECO:0007669"/>
    <property type="project" value="InterPro"/>
</dbReference>
<dbReference type="InterPro" id="IPR011768">
    <property type="entry name" value="Transl_elongation_fac_P"/>
</dbReference>
<dbReference type="Proteomes" id="UP000191905">
    <property type="component" value="Unassembled WGS sequence"/>
</dbReference>
<evidence type="ECO:0000256" key="4">
    <source>
        <dbReference type="ARBA" id="ARBA00022490"/>
    </source>
</evidence>
<dbReference type="HAMAP" id="MF_00141">
    <property type="entry name" value="EF_P"/>
    <property type="match status" value="1"/>
</dbReference>
<evidence type="ECO:0000256" key="7">
    <source>
        <dbReference type="HAMAP-Rule" id="MF_00141"/>
    </source>
</evidence>
<dbReference type="OrthoDB" id="9801844at2"/>
<dbReference type="InterPro" id="IPR013185">
    <property type="entry name" value="Transl_elong_KOW-like"/>
</dbReference>
<dbReference type="PANTHER" id="PTHR30053">
    <property type="entry name" value="ELONGATION FACTOR P"/>
    <property type="match status" value="1"/>
</dbReference>
<reference evidence="12 13" key="1">
    <citation type="journal article" date="2016" name="Int. J. Syst. Evol. Microbiol.">
        <title>Pseudaminobacter manganicus sp. nov., isolated from sludge of a manganese mine.</title>
        <authorList>
            <person name="Li J."/>
            <person name="Huang J."/>
            <person name="Liao S."/>
            <person name="Wang G."/>
        </authorList>
    </citation>
    <scope>NUCLEOTIDE SEQUENCE [LARGE SCALE GENOMIC DNA]</scope>
    <source>
        <strain evidence="12 13">JH-7</strain>
    </source>
</reference>